<gene>
    <name evidence="9" type="ORF">EAG_08764</name>
</gene>
<dbReference type="InParanoid" id="E2B1T1"/>
<evidence type="ECO:0000256" key="5">
    <source>
        <dbReference type="ARBA" id="ARBA00023054"/>
    </source>
</evidence>
<keyword evidence="10" id="KW-1185">Reference proteome</keyword>
<evidence type="ECO:0000259" key="8">
    <source>
        <dbReference type="Pfam" id="PF12240"/>
    </source>
</evidence>
<feature type="compositionally biased region" description="Polar residues" evidence="7">
    <location>
        <begin position="23"/>
        <end position="47"/>
    </location>
</feature>
<dbReference type="GO" id="GO:0030036">
    <property type="term" value="P:actin cytoskeleton organization"/>
    <property type="evidence" value="ECO:0007669"/>
    <property type="project" value="TreeGrafter"/>
</dbReference>
<evidence type="ECO:0000256" key="3">
    <source>
        <dbReference type="ARBA" id="ARBA00022553"/>
    </source>
</evidence>
<evidence type="ECO:0000256" key="1">
    <source>
        <dbReference type="ARBA" id="ARBA00004282"/>
    </source>
</evidence>
<evidence type="ECO:0000256" key="6">
    <source>
        <dbReference type="SAM" id="Coils"/>
    </source>
</evidence>
<dbReference type="InterPro" id="IPR051747">
    <property type="entry name" value="Angiomotin-like"/>
</dbReference>
<feature type="compositionally biased region" description="Polar residues" evidence="7">
    <location>
        <begin position="989"/>
        <end position="998"/>
    </location>
</feature>
<feature type="compositionally biased region" description="Basic and acidic residues" evidence="7">
    <location>
        <begin position="1051"/>
        <end position="1060"/>
    </location>
</feature>
<comment type="similarity">
    <text evidence="2">Belongs to the angiomotin family.</text>
</comment>
<organism evidence="10">
    <name type="scientific">Camponotus floridanus</name>
    <name type="common">Florida carpenter ant</name>
    <dbReference type="NCBI Taxonomy" id="104421"/>
    <lineage>
        <taxon>Eukaryota</taxon>
        <taxon>Metazoa</taxon>
        <taxon>Ecdysozoa</taxon>
        <taxon>Arthropoda</taxon>
        <taxon>Hexapoda</taxon>
        <taxon>Insecta</taxon>
        <taxon>Pterygota</taxon>
        <taxon>Neoptera</taxon>
        <taxon>Endopterygota</taxon>
        <taxon>Hymenoptera</taxon>
        <taxon>Apocrita</taxon>
        <taxon>Aculeata</taxon>
        <taxon>Formicoidea</taxon>
        <taxon>Formicidae</taxon>
        <taxon>Formicinae</taxon>
        <taxon>Camponotus</taxon>
    </lineage>
</organism>
<evidence type="ECO:0000256" key="4">
    <source>
        <dbReference type="ARBA" id="ARBA00022949"/>
    </source>
</evidence>
<feature type="compositionally biased region" description="Polar residues" evidence="7">
    <location>
        <begin position="84"/>
        <end position="150"/>
    </location>
</feature>
<feature type="compositionally biased region" description="Low complexity" evidence="7">
    <location>
        <begin position="1103"/>
        <end position="1114"/>
    </location>
</feature>
<feature type="region of interest" description="Disordered" evidence="7">
    <location>
        <begin position="989"/>
        <end position="1132"/>
    </location>
</feature>
<dbReference type="GO" id="GO:0005923">
    <property type="term" value="C:bicellular tight junction"/>
    <property type="evidence" value="ECO:0007669"/>
    <property type="project" value="TreeGrafter"/>
</dbReference>
<feature type="compositionally biased region" description="Polar residues" evidence="7">
    <location>
        <begin position="1076"/>
        <end position="1097"/>
    </location>
</feature>
<feature type="compositionally biased region" description="Low complexity" evidence="7">
    <location>
        <begin position="810"/>
        <end position="834"/>
    </location>
</feature>
<feature type="coiled-coil region" evidence="6">
    <location>
        <begin position="575"/>
        <end position="680"/>
    </location>
</feature>
<keyword evidence="5 6" id="KW-0175">Coiled coil</keyword>
<dbReference type="GO" id="GO:0030334">
    <property type="term" value="P:regulation of cell migration"/>
    <property type="evidence" value="ECO:0007669"/>
    <property type="project" value="TreeGrafter"/>
</dbReference>
<dbReference type="PANTHER" id="PTHR14826:SF14">
    <property type="entry name" value="ANGIOMOTIN_C DOMAIN-CONTAINING PROTEIN"/>
    <property type="match status" value="1"/>
</dbReference>
<evidence type="ECO:0000313" key="10">
    <source>
        <dbReference type="Proteomes" id="UP000000311"/>
    </source>
</evidence>
<dbReference type="EMBL" id="GL444956">
    <property type="protein sequence ID" value="EFN60352.1"/>
    <property type="molecule type" value="Genomic_DNA"/>
</dbReference>
<dbReference type="InterPro" id="IPR024646">
    <property type="entry name" value="Angiomotin_C"/>
</dbReference>
<feature type="region of interest" description="Disordered" evidence="7">
    <location>
        <begin position="691"/>
        <end position="722"/>
    </location>
</feature>
<name>E2B1T1_CAMFO</name>
<dbReference type="InterPro" id="IPR009114">
    <property type="entry name" value="Angiomotin"/>
</dbReference>
<proteinExistence type="inferred from homology"/>
<dbReference type="PANTHER" id="PTHR14826">
    <property type="entry name" value="ANGIOMOTIN"/>
    <property type="match status" value="1"/>
</dbReference>
<feature type="region of interest" description="Disordered" evidence="7">
    <location>
        <begin position="23"/>
        <end position="48"/>
    </location>
</feature>
<dbReference type="AlphaFoldDB" id="E2B1T1"/>
<dbReference type="Proteomes" id="UP000000311">
    <property type="component" value="Unassembled WGS sequence"/>
</dbReference>
<keyword evidence="3" id="KW-0597">Phosphoprotein</keyword>
<dbReference type="GO" id="GO:0031410">
    <property type="term" value="C:cytoplasmic vesicle"/>
    <property type="evidence" value="ECO:0007669"/>
    <property type="project" value="TreeGrafter"/>
</dbReference>
<accession>E2B1T1</accession>
<dbReference type="OMA" id="GDRGKQN"/>
<keyword evidence="4" id="KW-0965">Cell junction</keyword>
<dbReference type="GO" id="GO:0005886">
    <property type="term" value="C:plasma membrane"/>
    <property type="evidence" value="ECO:0007669"/>
    <property type="project" value="TreeGrafter"/>
</dbReference>
<comment type="subcellular location">
    <subcellularLocation>
        <location evidence="1">Cell junction</location>
    </subcellularLocation>
</comment>
<feature type="compositionally biased region" description="Low complexity" evidence="7">
    <location>
        <begin position="694"/>
        <end position="722"/>
    </location>
</feature>
<dbReference type="OrthoDB" id="5974715at2759"/>
<reference evidence="9 10" key="1">
    <citation type="journal article" date="2010" name="Science">
        <title>Genomic comparison of the ants Camponotus floridanus and Harpegnathos saltator.</title>
        <authorList>
            <person name="Bonasio R."/>
            <person name="Zhang G."/>
            <person name="Ye C."/>
            <person name="Mutti N.S."/>
            <person name="Fang X."/>
            <person name="Qin N."/>
            <person name="Donahue G."/>
            <person name="Yang P."/>
            <person name="Li Q."/>
            <person name="Li C."/>
            <person name="Zhang P."/>
            <person name="Huang Z."/>
            <person name="Berger S.L."/>
            <person name="Reinberg D."/>
            <person name="Wang J."/>
            <person name="Liebig J."/>
        </authorList>
    </citation>
    <scope>NUCLEOTIDE SEQUENCE [LARGE SCALE GENOMIC DNA]</scope>
    <source>
        <strain evidence="10">C129</strain>
    </source>
</reference>
<feature type="region of interest" description="Disordered" evidence="7">
    <location>
        <begin position="529"/>
        <end position="575"/>
    </location>
</feature>
<feature type="compositionally biased region" description="Basic and acidic residues" evidence="7">
    <location>
        <begin position="535"/>
        <end position="555"/>
    </location>
</feature>
<feature type="region of interest" description="Disordered" evidence="7">
    <location>
        <begin position="870"/>
        <end position="954"/>
    </location>
</feature>
<protein>
    <submittedName>
        <fullName evidence="9">Angiomotin</fullName>
    </submittedName>
</protein>
<dbReference type="Pfam" id="PF12240">
    <property type="entry name" value="Angiomotin_C"/>
    <property type="match status" value="1"/>
</dbReference>
<feature type="compositionally biased region" description="Gly residues" evidence="7">
    <location>
        <begin position="556"/>
        <end position="565"/>
    </location>
</feature>
<evidence type="ECO:0000313" key="9">
    <source>
        <dbReference type="EMBL" id="EFN60352.1"/>
    </source>
</evidence>
<feature type="region of interest" description="Disordered" evidence="7">
    <location>
        <begin position="60"/>
        <end position="150"/>
    </location>
</feature>
<evidence type="ECO:0000256" key="2">
    <source>
        <dbReference type="ARBA" id="ARBA00010300"/>
    </source>
</evidence>
<feature type="domain" description="Angiomotin C-terminal" evidence="8">
    <location>
        <begin position="517"/>
        <end position="714"/>
    </location>
</feature>
<sequence length="1132" mass="124037">MSSLQPGNRFLPFPTNNLQRKQLSMQGGLPQSLSGSETDVSTSNENLSNEERYVIRHMARQEPQGQENQQQSPSRSSSHKENIPNIQGNLHNRNSLKDSLNGSNRNSLKESLNGSNRNSLKDSINGSNRNSLKDNLSNRSVGSNRSSLDVSTSSYNTLIIHNANDDNSWIPSGREHADVGYLYCDGNGKGHTNSPTMQSLSNLSHEDYVNEQSGGSSCQEITDIPDDYLSQSQVLKHLAKEVKVPPYTNSGGSLEMRLGEMRIRDGDGGKQSDNEYENRLPCYISTLIPFNKQKFLGPTEKLTISRSQPDLSKVLREELYLTRMRSPRPQTKGREEVERETTEIWPPSEMVQIIIQENSALKLELERCYNKVSKSQKLEQEIAKVHRAHEELAASCERREKLERAARLRLQNDCRRLTELNRALRDQLDLLSARTDSPPIVETMRKELTQRELLIGQLITQNKELTAAKERQEIELAAQRATLQEQRTHIDILDTALTNAQGNVVRLEEECRKKQMYVERVGQLQRALSSLQASSDRREETERQLRGQLERELREGSGGGGGGNGNEQTSNGETIADLKRRLRERDEKIMSLEGDVAKWEQRYLEESALRQAAIDAASLPKDAKIAALEKTSQDAEKLIAEARSEKMRHMDEVHAAQKKLADLESRMKDLESKLAERDAMIRVLQKHTYDKADSSSSSGVGSYPAAHSSHSSTSADHHTALTSTPELVSSVLGGGSGYGSTGSYGVTDSYKYRKQGSFEQTNKSLDDQLKELDSQLLSKRALCCFPGFSNPGTASRKGKIPKPLLAGVDSTGTSSTASSKSRLLDDSSGSGDVVSPSIIEFANAAARLKGTISRLSDGGGKPTEDMMLLEKQGRSSQRQRMTSEAGGEPRRAGSLPPSSLPRPPRTLKTTSNSRYCRLSDTETRKKSDPGPGMLDATNGTGAKSGVKTRDSSGNCSSIEYGRFDTAAKVARSKKKSPVESFMVNNTLKKSAGTTSSSGHEYERLQADTGGGRKKSSAAGSNNCVSDFAVKPREIQSRSFIPPPPPSSSRPRIGEYGRLSDGESCSVTALKAGGNTLRKQTGASSRGQSTGSIVSSKSGGRDSGGTASSEASTASLPPTKARSIPRPNYRIQF</sequence>
<feature type="compositionally biased region" description="Low complexity" evidence="7">
    <location>
        <begin position="61"/>
        <end position="74"/>
    </location>
</feature>
<dbReference type="STRING" id="104421.E2B1T1"/>
<feature type="compositionally biased region" description="Basic and acidic residues" evidence="7">
    <location>
        <begin position="917"/>
        <end position="928"/>
    </location>
</feature>
<evidence type="ECO:0000256" key="7">
    <source>
        <dbReference type="SAM" id="MobiDB-lite"/>
    </source>
</evidence>
<feature type="region of interest" description="Disordered" evidence="7">
    <location>
        <begin position="793"/>
        <end position="834"/>
    </location>
</feature>
<dbReference type="PRINTS" id="PR01807">
    <property type="entry name" value="ANGIOMOTIN"/>
</dbReference>